<name>A0A9W9G4A4_9EURO</name>
<evidence type="ECO:0000313" key="3">
    <source>
        <dbReference type="Proteomes" id="UP001141434"/>
    </source>
</evidence>
<dbReference type="AlphaFoldDB" id="A0A9W9G4A4"/>
<reference evidence="2" key="2">
    <citation type="journal article" date="2023" name="IMA Fungus">
        <title>Comparative genomic study of the Penicillium genus elucidates a diverse pangenome and 15 lateral gene transfer events.</title>
        <authorList>
            <person name="Petersen C."/>
            <person name="Sorensen T."/>
            <person name="Nielsen M.R."/>
            <person name="Sondergaard T.E."/>
            <person name="Sorensen J.L."/>
            <person name="Fitzpatrick D.A."/>
            <person name="Frisvad J.C."/>
            <person name="Nielsen K.L."/>
        </authorList>
    </citation>
    <scope>NUCLEOTIDE SEQUENCE</scope>
    <source>
        <strain evidence="2">IBT 34128</strain>
    </source>
</reference>
<feature type="region of interest" description="Disordered" evidence="1">
    <location>
        <begin position="39"/>
        <end position="103"/>
    </location>
</feature>
<protein>
    <submittedName>
        <fullName evidence="2">Uncharacterized protein</fullName>
    </submittedName>
</protein>
<dbReference type="EMBL" id="JAPMSZ010000002">
    <property type="protein sequence ID" value="KAJ5111741.1"/>
    <property type="molecule type" value="Genomic_DNA"/>
</dbReference>
<dbReference type="GeneID" id="81391121"/>
<keyword evidence="3" id="KW-1185">Reference proteome</keyword>
<organism evidence="2 3">
    <name type="scientific">Penicillium alfredii</name>
    <dbReference type="NCBI Taxonomy" id="1506179"/>
    <lineage>
        <taxon>Eukaryota</taxon>
        <taxon>Fungi</taxon>
        <taxon>Dikarya</taxon>
        <taxon>Ascomycota</taxon>
        <taxon>Pezizomycotina</taxon>
        <taxon>Eurotiomycetes</taxon>
        <taxon>Eurotiomycetidae</taxon>
        <taxon>Eurotiales</taxon>
        <taxon>Aspergillaceae</taxon>
        <taxon>Penicillium</taxon>
    </lineage>
</organism>
<evidence type="ECO:0000256" key="1">
    <source>
        <dbReference type="SAM" id="MobiDB-lite"/>
    </source>
</evidence>
<proteinExistence type="predicted"/>
<dbReference type="Proteomes" id="UP001141434">
    <property type="component" value="Unassembled WGS sequence"/>
</dbReference>
<reference evidence="2" key="1">
    <citation type="submission" date="2022-11" db="EMBL/GenBank/DDBJ databases">
        <authorList>
            <person name="Petersen C."/>
        </authorList>
    </citation>
    <scope>NUCLEOTIDE SEQUENCE</scope>
    <source>
        <strain evidence="2">IBT 34128</strain>
    </source>
</reference>
<sequence>MWLHGHGRLRAVSPSLDSSRRIGRYHARVRYFRHWLISPRGGFEDTSPERSGNGDTDDDDNGWPKVLGNKELETDPQPWGLCNATPIGRDERRAKSKMPEALP</sequence>
<dbReference type="RefSeq" id="XP_056515220.1">
    <property type="nucleotide sequence ID" value="XM_056651953.1"/>
</dbReference>
<evidence type="ECO:0000313" key="2">
    <source>
        <dbReference type="EMBL" id="KAJ5111741.1"/>
    </source>
</evidence>
<accession>A0A9W9G4A4</accession>
<gene>
    <name evidence="2" type="ORF">NUU61_001371</name>
</gene>
<comment type="caution">
    <text evidence="2">The sequence shown here is derived from an EMBL/GenBank/DDBJ whole genome shotgun (WGS) entry which is preliminary data.</text>
</comment>